<keyword evidence="5 12" id="KW-0812">Transmembrane</keyword>
<feature type="domain" description="TonB-dependent receptor plug" evidence="16">
    <location>
        <begin position="139"/>
        <end position="238"/>
    </location>
</feature>
<evidence type="ECO:0000259" key="15">
    <source>
        <dbReference type="Pfam" id="PF00593"/>
    </source>
</evidence>
<keyword evidence="9 12" id="KW-0472">Membrane</keyword>
<evidence type="ECO:0000259" key="16">
    <source>
        <dbReference type="Pfam" id="PF07715"/>
    </source>
</evidence>
<accession>A0A5P6NZG9</accession>
<comment type="subcellular location">
    <subcellularLocation>
        <location evidence="1 12">Cell outer membrane</location>
        <topology evidence="1 12">Multi-pass membrane protein</topology>
    </subcellularLocation>
</comment>
<dbReference type="InterPro" id="IPR036942">
    <property type="entry name" value="Beta-barrel_TonB_sf"/>
</dbReference>
<evidence type="ECO:0000256" key="4">
    <source>
        <dbReference type="ARBA" id="ARBA00022452"/>
    </source>
</evidence>
<dbReference type="RefSeq" id="WP_151642215.1">
    <property type="nucleotide sequence ID" value="NZ_CP044543.1"/>
</dbReference>
<dbReference type="InterPro" id="IPR012910">
    <property type="entry name" value="Plug_dom"/>
</dbReference>
<evidence type="ECO:0000256" key="12">
    <source>
        <dbReference type="PROSITE-ProRule" id="PRU01360"/>
    </source>
</evidence>
<dbReference type="PROSITE" id="PS52016">
    <property type="entry name" value="TONB_DEPENDENT_REC_3"/>
    <property type="match status" value="1"/>
</dbReference>
<dbReference type="Pfam" id="PF00593">
    <property type="entry name" value="TonB_dep_Rec_b-barrel"/>
    <property type="match status" value="1"/>
</dbReference>
<evidence type="ECO:0000256" key="1">
    <source>
        <dbReference type="ARBA" id="ARBA00004571"/>
    </source>
</evidence>
<keyword evidence="3 12" id="KW-0813">Transport</keyword>
<gene>
    <name evidence="17" type="ORF">F8237_02300</name>
</gene>
<dbReference type="EMBL" id="CP044543">
    <property type="protein sequence ID" value="QFI71306.1"/>
    <property type="molecule type" value="Genomic_DNA"/>
</dbReference>
<feature type="region of interest" description="Disordered" evidence="14">
    <location>
        <begin position="54"/>
        <end position="121"/>
    </location>
</feature>
<dbReference type="FunFam" id="2.170.130.10:FF:000001">
    <property type="entry name" value="Catecholate siderophore TonB-dependent receptor"/>
    <property type="match status" value="1"/>
</dbReference>
<dbReference type="OrthoDB" id="9760333at2"/>
<dbReference type="InterPro" id="IPR037066">
    <property type="entry name" value="Plug_dom_sf"/>
</dbReference>
<keyword evidence="7" id="KW-0406">Ion transport</keyword>
<dbReference type="GO" id="GO:0015891">
    <property type="term" value="P:siderophore transport"/>
    <property type="evidence" value="ECO:0007669"/>
    <property type="project" value="UniProtKB-ARBA"/>
</dbReference>
<dbReference type="SUPFAM" id="SSF56935">
    <property type="entry name" value="Porins"/>
    <property type="match status" value="1"/>
</dbReference>
<keyword evidence="11 12" id="KW-0998">Cell outer membrane</keyword>
<evidence type="ECO:0000256" key="2">
    <source>
        <dbReference type="ARBA" id="ARBA00009810"/>
    </source>
</evidence>
<proteinExistence type="inferred from homology"/>
<dbReference type="PANTHER" id="PTHR32552:SF83">
    <property type="entry name" value="BLR3904 PROTEIN"/>
    <property type="match status" value="1"/>
</dbReference>
<comment type="similarity">
    <text evidence="2 12 13">Belongs to the TonB-dependent receptor family.</text>
</comment>
<evidence type="ECO:0000256" key="8">
    <source>
        <dbReference type="ARBA" id="ARBA00023077"/>
    </source>
</evidence>
<protein>
    <submittedName>
        <fullName evidence="17">TonB-dependent receptor plug domain-containing protein</fullName>
    </submittedName>
</protein>
<keyword evidence="10 17" id="KW-0675">Receptor</keyword>
<evidence type="ECO:0000256" key="11">
    <source>
        <dbReference type="ARBA" id="ARBA00023237"/>
    </source>
</evidence>
<organism evidence="17 18">
    <name type="scientific">Bradyrhizobium betae</name>
    <dbReference type="NCBI Taxonomy" id="244734"/>
    <lineage>
        <taxon>Bacteria</taxon>
        <taxon>Pseudomonadati</taxon>
        <taxon>Pseudomonadota</taxon>
        <taxon>Alphaproteobacteria</taxon>
        <taxon>Hyphomicrobiales</taxon>
        <taxon>Nitrobacteraceae</taxon>
        <taxon>Bradyrhizobium</taxon>
    </lineage>
</organism>
<evidence type="ECO:0000313" key="18">
    <source>
        <dbReference type="Proteomes" id="UP000325641"/>
    </source>
</evidence>
<evidence type="ECO:0000256" key="5">
    <source>
        <dbReference type="ARBA" id="ARBA00022692"/>
    </source>
</evidence>
<evidence type="ECO:0000256" key="14">
    <source>
        <dbReference type="SAM" id="MobiDB-lite"/>
    </source>
</evidence>
<keyword evidence="6" id="KW-0732">Signal</keyword>
<evidence type="ECO:0000256" key="6">
    <source>
        <dbReference type="ARBA" id="ARBA00022729"/>
    </source>
</evidence>
<reference evidence="18" key="1">
    <citation type="submission" date="2019-10" db="EMBL/GenBank/DDBJ databases">
        <title>Complete Genome Sequence of Bradyrhizobium betae type strain PL7HG1T.</title>
        <authorList>
            <person name="Bromfield E.S.P."/>
            <person name="Cloutier S."/>
        </authorList>
    </citation>
    <scope>NUCLEOTIDE SEQUENCE [LARGE SCALE GENOMIC DNA]</scope>
    <source>
        <strain evidence="18">PL7HG1</strain>
    </source>
</reference>
<evidence type="ECO:0000256" key="3">
    <source>
        <dbReference type="ARBA" id="ARBA00022448"/>
    </source>
</evidence>
<dbReference type="AlphaFoldDB" id="A0A5P6NZG9"/>
<dbReference type="Proteomes" id="UP000325641">
    <property type="component" value="Chromosome"/>
</dbReference>
<dbReference type="InterPro" id="IPR039426">
    <property type="entry name" value="TonB-dep_rcpt-like"/>
</dbReference>
<evidence type="ECO:0000256" key="9">
    <source>
        <dbReference type="ARBA" id="ARBA00023136"/>
    </source>
</evidence>
<dbReference type="InterPro" id="IPR000531">
    <property type="entry name" value="Beta-barrel_TonB"/>
</dbReference>
<feature type="compositionally biased region" description="Low complexity" evidence="14">
    <location>
        <begin position="94"/>
        <end position="103"/>
    </location>
</feature>
<evidence type="ECO:0000256" key="10">
    <source>
        <dbReference type="ARBA" id="ARBA00023170"/>
    </source>
</evidence>
<dbReference type="KEGG" id="bbet:F8237_02300"/>
<evidence type="ECO:0000313" key="17">
    <source>
        <dbReference type="EMBL" id="QFI71306.1"/>
    </source>
</evidence>
<feature type="domain" description="TonB-dependent receptor-like beta-barrel" evidence="15">
    <location>
        <begin position="313"/>
        <end position="774"/>
    </location>
</feature>
<dbReference type="Pfam" id="PF07715">
    <property type="entry name" value="Plug"/>
    <property type="match status" value="1"/>
</dbReference>
<dbReference type="GO" id="GO:0009279">
    <property type="term" value="C:cell outer membrane"/>
    <property type="evidence" value="ECO:0007669"/>
    <property type="project" value="UniProtKB-SubCell"/>
</dbReference>
<dbReference type="PANTHER" id="PTHR32552">
    <property type="entry name" value="FERRICHROME IRON RECEPTOR-RELATED"/>
    <property type="match status" value="1"/>
</dbReference>
<keyword evidence="4 12" id="KW-1134">Transmembrane beta strand</keyword>
<evidence type="ECO:0000256" key="7">
    <source>
        <dbReference type="ARBA" id="ARBA00023065"/>
    </source>
</evidence>
<dbReference type="Gene3D" id="2.170.130.10">
    <property type="entry name" value="TonB-dependent receptor, plug domain"/>
    <property type="match status" value="1"/>
</dbReference>
<evidence type="ECO:0000256" key="13">
    <source>
        <dbReference type="RuleBase" id="RU003357"/>
    </source>
</evidence>
<dbReference type="CDD" id="cd01347">
    <property type="entry name" value="ligand_gated_channel"/>
    <property type="match status" value="1"/>
</dbReference>
<sequence>MGRVEMGQVLAPRSLRSVAAFDLMDEKSSAGSGKTVSAVASLIAVASVSTGAQAQQSNLPPVTVDAPVERPRPAASKPTADQVRARNALRRAAQRQQAQQAAAVTPGAVGAADRNPYADPAAPYKVDRVQASGKFPEPLLNTPKSITVLSKEVLEDKNATSLREVGRSTAGVTLGSGEGGNAFGDRFFIRGFDARNDVFIDGIRDPAVSIRENFFTEQLEILRGPASSYAGRGTAGGAINIVTKQATDRNFQNAETTFGTDMTKRVTIDVNQVIDPTFSVRAGGLFQDANVAGRNFVTDNRWGTFISTKYAPTKDFKITTNYVHTDLSGYPDFGVPYYKQGNVPATEAGIPRGTWYGLLNRDFQTARQDFGTLTAEYKPTNNITLTSRTRMEQSTLEYIGTLPQSPITTNPDPTKWTVTASAQSRNQWVDVIANQEDATFKFDTGPVKHTAVTGLEVSNERIGIGRYNGLASEVNGSGFTSNGALTLQNMYSPGYTYTPGPFNPVLTGDPTRYNVDSGAVYAMDTANWEDTIIVNGGVRWDSYKLKSSIAAASSSVDSAFVNYNAGIVYKPVPIGSLYAAYATSTNPFGSELDATGTDYGSSPPTGTTILGPEQNKAAEVGTKWELLDRHLLVSGALFHTTKDNARETVGTTLTSGAAYRIQGIDIEASGKLTDRWSIFGGIVLMDSKVTKSNIASNVGLQLANVAHQSFSLLTKYKFDGDWEVGGQAVFRSKVYGGTFGANTGTLIPSYWRFDAFVEKKIDKNWTMKFYAQNLTNKLYYDTLYRSATPFVAVAPGRAFYIVTSAKF</sequence>
<keyword evidence="8 13" id="KW-0798">TonB box</keyword>
<dbReference type="Gene3D" id="2.40.170.20">
    <property type="entry name" value="TonB-dependent receptor, beta-barrel domain"/>
    <property type="match status" value="1"/>
</dbReference>
<dbReference type="GO" id="GO:0015344">
    <property type="term" value="F:siderophore uptake transmembrane transporter activity"/>
    <property type="evidence" value="ECO:0007669"/>
    <property type="project" value="TreeGrafter"/>
</dbReference>
<name>A0A5P6NZG9_9BRAD</name>